<dbReference type="AlphaFoldDB" id="A0A4W6G5N2"/>
<evidence type="ECO:0000256" key="4">
    <source>
        <dbReference type="ARBA" id="ARBA00022737"/>
    </source>
</evidence>
<dbReference type="FunFam" id="2.60.120.260:FF:000002">
    <property type="entry name" value="Coagulation factor VIII"/>
    <property type="match status" value="1"/>
</dbReference>
<dbReference type="Ensembl" id="ENSLCAT00010059661.1">
    <property type="protein sequence ID" value="ENSLCAP00010058081.1"/>
    <property type="gene ID" value="ENSLCAG00010027064.1"/>
</dbReference>
<evidence type="ECO:0000256" key="10">
    <source>
        <dbReference type="SAM" id="SignalP"/>
    </source>
</evidence>
<dbReference type="FunFam" id="2.60.120.290:FF:000003">
    <property type="entry name" value="Neuropilin"/>
    <property type="match status" value="1"/>
</dbReference>
<evidence type="ECO:0000256" key="7">
    <source>
        <dbReference type="ARBA" id="ARBA00023157"/>
    </source>
</evidence>
<dbReference type="InterPro" id="IPR008979">
    <property type="entry name" value="Galactose-bd-like_sf"/>
</dbReference>
<evidence type="ECO:0000313" key="14">
    <source>
        <dbReference type="Proteomes" id="UP000314980"/>
    </source>
</evidence>
<feature type="domain" description="CUB" evidence="11">
    <location>
        <begin position="140"/>
        <end position="258"/>
    </location>
</feature>
<protein>
    <submittedName>
        <fullName evidence="13">Neuropilin 2a</fullName>
    </submittedName>
</protein>
<keyword evidence="3 10" id="KW-0732">Signal</keyword>
<evidence type="ECO:0000256" key="1">
    <source>
        <dbReference type="ARBA" id="ARBA00004479"/>
    </source>
</evidence>
<keyword evidence="5" id="KW-1133">Transmembrane helix</keyword>
<proteinExistence type="predicted"/>
<evidence type="ECO:0000256" key="3">
    <source>
        <dbReference type="ARBA" id="ARBA00022729"/>
    </source>
</evidence>
<keyword evidence="7" id="KW-1015">Disulfide bond</keyword>
<feature type="signal peptide" evidence="10">
    <location>
        <begin position="1"/>
        <end position="28"/>
    </location>
</feature>
<evidence type="ECO:0000259" key="12">
    <source>
        <dbReference type="PROSITE" id="PS50022"/>
    </source>
</evidence>
<keyword evidence="4" id="KW-0677">Repeat</keyword>
<dbReference type="PANTHER" id="PTHR46806">
    <property type="entry name" value="F5/8 TYPE C DOMAIN-CONTAINING PROTEIN"/>
    <property type="match status" value="1"/>
</dbReference>
<accession>A0A4W6G5N2</accession>
<dbReference type="PROSITE" id="PS01180">
    <property type="entry name" value="CUB"/>
    <property type="match status" value="2"/>
</dbReference>
<dbReference type="PANTHER" id="PTHR46806:SF2">
    <property type="entry name" value="NEUROPILIN-2"/>
    <property type="match status" value="1"/>
</dbReference>
<dbReference type="Proteomes" id="UP000314980">
    <property type="component" value="Unassembled WGS sequence"/>
</dbReference>
<evidence type="ECO:0000256" key="5">
    <source>
        <dbReference type="ARBA" id="ARBA00022989"/>
    </source>
</evidence>
<dbReference type="GO" id="GO:0045211">
    <property type="term" value="C:postsynaptic membrane"/>
    <property type="evidence" value="ECO:0007669"/>
    <property type="project" value="TreeGrafter"/>
</dbReference>
<feature type="domain" description="F5/8 type C" evidence="12">
    <location>
        <begin position="422"/>
        <end position="487"/>
    </location>
</feature>
<dbReference type="SUPFAM" id="SSF49785">
    <property type="entry name" value="Galactose-binding domain-like"/>
    <property type="match status" value="2"/>
</dbReference>
<dbReference type="PROSITE" id="PS01285">
    <property type="entry name" value="FA58C_1"/>
    <property type="match status" value="1"/>
</dbReference>
<dbReference type="SMART" id="SM00231">
    <property type="entry name" value="FA58C"/>
    <property type="match status" value="2"/>
</dbReference>
<keyword evidence="6" id="KW-0472">Membrane</keyword>
<dbReference type="GO" id="GO:0098978">
    <property type="term" value="C:glutamatergic synapse"/>
    <property type="evidence" value="ECO:0007669"/>
    <property type="project" value="TreeGrafter"/>
</dbReference>
<dbReference type="SMART" id="SM00042">
    <property type="entry name" value="CUB"/>
    <property type="match status" value="2"/>
</dbReference>
<keyword evidence="14" id="KW-1185">Reference proteome</keyword>
<reference evidence="13" key="2">
    <citation type="submission" date="2025-08" db="UniProtKB">
        <authorList>
            <consortium name="Ensembl"/>
        </authorList>
    </citation>
    <scope>IDENTIFICATION</scope>
</reference>
<dbReference type="CDD" id="cd00041">
    <property type="entry name" value="CUB"/>
    <property type="match status" value="2"/>
</dbReference>
<dbReference type="PROSITE" id="PS50022">
    <property type="entry name" value="FA58C_3"/>
    <property type="match status" value="2"/>
</dbReference>
<evidence type="ECO:0000256" key="6">
    <source>
        <dbReference type="ARBA" id="ARBA00023136"/>
    </source>
</evidence>
<keyword evidence="2" id="KW-0812">Transmembrane</keyword>
<dbReference type="CDD" id="cd00057">
    <property type="entry name" value="FA58C"/>
    <property type="match status" value="1"/>
</dbReference>
<dbReference type="InterPro" id="IPR050633">
    <property type="entry name" value="Neuropilin_MCO_CoagFactor"/>
</dbReference>
<reference evidence="14" key="1">
    <citation type="submission" date="2015-09" db="EMBL/GenBank/DDBJ databases">
        <authorList>
            <person name="Sai Rama Sridatta P."/>
        </authorList>
    </citation>
    <scope>NUCLEOTIDE SEQUENCE [LARGE SCALE GENOMIC DNA]</scope>
</reference>
<keyword evidence="8" id="KW-0325">Glycoprotein</keyword>
<dbReference type="InterPro" id="IPR035914">
    <property type="entry name" value="Sperma_CUB_dom_sf"/>
</dbReference>
<organism evidence="13 14">
    <name type="scientific">Lates calcarifer</name>
    <name type="common">Barramundi</name>
    <name type="synonym">Holocentrus calcarifer</name>
    <dbReference type="NCBI Taxonomy" id="8187"/>
    <lineage>
        <taxon>Eukaryota</taxon>
        <taxon>Metazoa</taxon>
        <taxon>Chordata</taxon>
        <taxon>Craniata</taxon>
        <taxon>Vertebrata</taxon>
        <taxon>Euteleostomi</taxon>
        <taxon>Actinopterygii</taxon>
        <taxon>Neopterygii</taxon>
        <taxon>Teleostei</taxon>
        <taxon>Neoteleostei</taxon>
        <taxon>Acanthomorphata</taxon>
        <taxon>Carangaria</taxon>
        <taxon>Carangaria incertae sedis</taxon>
        <taxon>Centropomidae</taxon>
        <taxon>Lates</taxon>
    </lineage>
</organism>
<dbReference type="SUPFAM" id="SSF49854">
    <property type="entry name" value="Spermadhesin, CUB domain"/>
    <property type="match status" value="2"/>
</dbReference>
<dbReference type="InterPro" id="IPR000421">
    <property type="entry name" value="FA58C"/>
</dbReference>
<dbReference type="InterPro" id="IPR000859">
    <property type="entry name" value="CUB_dom"/>
</dbReference>
<dbReference type="Pfam" id="PF00754">
    <property type="entry name" value="F5_F8_type_C"/>
    <property type="match status" value="1"/>
</dbReference>
<dbReference type="Pfam" id="PF00431">
    <property type="entry name" value="CUB"/>
    <property type="match status" value="2"/>
</dbReference>
<comment type="caution">
    <text evidence="9">Lacks conserved residue(s) required for the propagation of feature annotation.</text>
</comment>
<feature type="domain" description="F5/8 type C" evidence="12">
    <location>
        <begin position="265"/>
        <end position="415"/>
    </location>
</feature>
<dbReference type="FunFam" id="2.60.120.290:FF:000010">
    <property type="entry name" value="Neuropilin"/>
    <property type="match status" value="1"/>
</dbReference>
<evidence type="ECO:0000313" key="13">
    <source>
        <dbReference type="Ensembl" id="ENSLCAP00010058081.1"/>
    </source>
</evidence>
<dbReference type="GeneTree" id="ENSGT00940000155270"/>
<dbReference type="GO" id="GO:0030424">
    <property type="term" value="C:axon"/>
    <property type="evidence" value="ECO:0007669"/>
    <property type="project" value="TreeGrafter"/>
</dbReference>
<comment type="subcellular location">
    <subcellularLocation>
        <location evidence="1">Membrane</location>
        <topology evidence="1">Single-pass type I membrane protein</topology>
    </subcellularLocation>
</comment>
<evidence type="ECO:0000256" key="8">
    <source>
        <dbReference type="ARBA" id="ARBA00023180"/>
    </source>
</evidence>
<feature type="chain" id="PRO_5021284054" evidence="10">
    <location>
        <begin position="29"/>
        <end position="662"/>
    </location>
</feature>
<evidence type="ECO:0000256" key="9">
    <source>
        <dbReference type="PROSITE-ProRule" id="PRU00059"/>
    </source>
</evidence>
<dbReference type="Gene3D" id="2.60.120.260">
    <property type="entry name" value="Galactose-binding domain-like"/>
    <property type="match status" value="3"/>
</dbReference>
<evidence type="ECO:0000259" key="11">
    <source>
        <dbReference type="PROSITE" id="PS01180"/>
    </source>
</evidence>
<sequence>MQNTHIHVPFVCACEFICLACVLDASEAGYITSPGYPLEYPPHQNCHWIITAPEPSQRIVLNFNPHFEIERLDCKYDFIEIRDGTSESADVLGRHCSNIAPAPIISSGPSLQIKFVSDYAHQGAGFSLRYEIFKTGSEFCFRNFTSPSGMIESPGFPDKYPHNLECSYMIIAPPRMDITLTFLTFDLENDPLLVGEGDCKYDWLDVWDGLPQVSPLIGRYCGTKIPPEIQSSSGLLSLSFHTDMAVAKDGFSARYNMTHKEVTDCDMALGMESGKISDDQISASTTFYDSRWLPRQARLNNDDNAWTPSEDSNKEYIQVDLQFLKVLTGIATQGAVSKETQKSYYVTTFKLEVSTNGEDWMVYRHGKNHKIFHANTDPAEVVLNRVPQPVLARFVRIRPQTWRNGIALRFELYGCQITDAPCSDLQGLLSGLLPDAQISASSSRDMVWNPGTARLVASRSGWFPAPAQPLAGEEWLQVDLGVPKTVTCGRNYIFEGNTHYDTPELRHFEETVAQYVRLYPERWSPAGIGMRVEILGCDLPGRTLCLQMKCTALQLKRDEILRIERCHYHLYHFSGQCNTHLKTHRHREMYICHYNMNILNTTMLTILVNVHSYVCMCLFVHFQRCRAAPIPEVKWFNSTFCITVRHHSKTCYKKQVIDAFFI</sequence>
<dbReference type="GO" id="GO:0007411">
    <property type="term" value="P:axon guidance"/>
    <property type="evidence" value="ECO:0007669"/>
    <property type="project" value="TreeGrafter"/>
</dbReference>
<dbReference type="Gene3D" id="2.60.120.290">
    <property type="entry name" value="Spermadhesin, CUB domain"/>
    <property type="match status" value="2"/>
</dbReference>
<name>A0A4W6G5N2_LATCA</name>
<dbReference type="PROSITE" id="PS01286">
    <property type="entry name" value="FA58C_2"/>
    <property type="match status" value="2"/>
</dbReference>
<gene>
    <name evidence="13" type="primary">NRP2</name>
</gene>
<dbReference type="GO" id="GO:0017154">
    <property type="term" value="F:semaphorin receptor activity"/>
    <property type="evidence" value="ECO:0007669"/>
    <property type="project" value="TreeGrafter"/>
</dbReference>
<evidence type="ECO:0000256" key="2">
    <source>
        <dbReference type="ARBA" id="ARBA00022692"/>
    </source>
</evidence>
<feature type="domain" description="CUB" evidence="11">
    <location>
        <begin position="18"/>
        <end position="133"/>
    </location>
</feature>
<reference evidence="13" key="3">
    <citation type="submission" date="2025-09" db="UniProtKB">
        <authorList>
            <consortium name="Ensembl"/>
        </authorList>
    </citation>
    <scope>IDENTIFICATION</scope>
</reference>